<dbReference type="Proteomes" id="UP000183971">
    <property type="component" value="Unassembled WGS sequence"/>
</dbReference>
<dbReference type="RefSeq" id="XP_031081827.1">
    <property type="nucleotide sequence ID" value="XM_031231830.1"/>
</dbReference>
<evidence type="ECO:0000313" key="1">
    <source>
        <dbReference type="EMBL" id="CZR41235.1"/>
    </source>
</evidence>
<keyword evidence="2" id="KW-1185">Reference proteome</keyword>
<gene>
    <name evidence="1" type="ORF">FPRO_10824</name>
</gene>
<evidence type="ECO:0000313" key="2">
    <source>
        <dbReference type="Proteomes" id="UP000183971"/>
    </source>
</evidence>
<accession>A0A1L7VNL8</accession>
<dbReference type="VEuPathDB" id="FungiDB:FPRO_10824"/>
<dbReference type="GeneID" id="42055694"/>
<organism evidence="1 2">
    <name type="scientific">Fusarium proliferatum (strain ET1)</name>
    <name type="common">Orchid endophyte fungus</name>
    <dbReference type="NCBI Taxonomy" id="1227346"/>
    <lineage>
        <taxon>Eukaryota</taxon>
        <taxon>Fungi</taxon>
        <taxon>Dikarya</taxon>
        <taxon>Ascomycota</taxon>
        <taxon>Pezizomycotina</taxon>
        <taxon>Sordariomycetes</taxon>
        <taxon>Hypocreomycetidae</taxon>
        <taxon>Hypocreales</taxon>
        <taxon>Nectriaceae</taxon>
        <taxon>Fusarium</taxon>
        <taxon>Fusarium fujikuroi species complex</taxon>
    </lineage>
</organism>
<protein>
    <submittedName>
        <fullName evidence="1">Uncharacterized protein</fullName>
    </submittedName>
</protein>
<proteinExistence type="predicted"/>
<reference evidence="2" key="1">
    <citation type="journal article" date="2016" name="Genome Biol. Evol.">
        <title>Comparative 'omics' of the Fusarium fujikuroi species complex highlights differences in genetic potential and metabolite synthesis.</title>
        <authorList>
            <person name="Niehaus E.-M."/>
            <person name="Muensterkoetter M."/>
            <person name="Proctor R.H."/>
            <person name="Brown D.W."/>
            <person name="Sharon A."/>
            <person name="Idan Y."/>
            <person name="Oren-Young L."/>
            <person name="Sieber C.M."/>
            <person name="Novak O."/>
            <person name="Pencik A."/>
            <person name="Tarkowska D."/>
            <person name="Hromadova K."/>
            <person name="Freeman S."/>
            <person name="Maymon M."/>
            <person name="Elazar M."/>
            <person name="Youssef S.A."/>
            <person name="El-Shabrawy E.S.M."/>
            <person name="Shalaby A.B.A."/>
            <person name="Houterman P."/>
            <person name="Brock N.L."/>
            <person name="Burkhardt I."/>
            <person name="Tsavkelova E.A."/>
            <person name="Dickschat J.S."/>
            <person name="Galuszka P."/>
            <person name="Gueldener U."/>
            <person name="Tudzynski B."/>
        </authorList>
    </citation>
    <scope>NUCLEOTIDE SEQUENCE [LARGE SCALE GENOMIC DNA]</scope>
    <source>
        <strain evidence="2">ET1</strain>
    </source>
</reference>
<comment type="caution">
    <text evidence="1">The sequence shown here is derived from an EMBL/GenBank/DDBJ whole genome shotgun (WGS) entry which is preliminary data.</text>
</comment>
<dbReference type="EMBL" id="FJOF01000005">
    <property type="protein sequence ID" value="CZR41235.1"/>
    <property type="molecule type" value="Genomic_DNA"/>
</dbReference>
<dbReference type="AlphaFoldDB" id="A0A1L7VNL8"/>
<sequence length="83" mass="9621">MKSRVDQVAFWYWIHPFIQLLRDSIRQDSKFVAVSRNGLSEDNLWNVAQTPKTIRCGAREALLRSSRSSLQRSERGTAALRML</sequence>
<name>A0A1L7VNL8_FUSPR</name>